<dbReference type="AlphaFoldDB" id="A0A098G7P8"/>
<gene>
    <name evidence="8 10" type="primary">lpxA</name>
    <name evidence="10" type="ORF">LFA_2619</name>
</gene>
<dbReference type="KEGG" id="lfa:LFA_2619"/>
<evidence type="ECO:0000313" key="10">
    <source>
        <dbReference type="EMBL" id="CEG57989.1"/>
    </source>
</evidence>
<dbReference type="Gene3D" id="2.160.10.10">
    <property type="entry name" value="Hexapeptide repeat proteins"/>
    <property type="match status" value="1"/>
</dbReference>
<dbReference type="OrthoDB" id="9807278at2"/>
<comment type="subunit">
    <text evidence="8">Homotrimer.</text>
</comment>
<dbReference type="GO" id="GO:0016020">
    <property type="term" value="C:membrane"/>
    <property type="evidence" value="ECO:0007669"/>
    <property type="project" value="GOC"/>
</dbReference>
<dbReference type="HOGENOM" id="CLU_061249_0_0_6"/>
<dbReference type="CDD" id="cd03351">
    <property type="entry name" value="LbH_UDP-GlcNAc_AT"/>
    <property type="match status" value="1"/>
</dbReference>
<dbReference type="NCBIfam" id="TIGR01852">
    <property type="entry name" value="lipid_A_lpxA"/>
    <property type="match status" value="1"/>
</dbReference>
<dbReference type="InterPro" id="IPR011004">
    <property type="entry name" value="Trimer_LpxA-like_sf"/>
</dbReference>
<keyword evidence="1 8" id="KW-0963">Cytoplasm</keyword>
<evidence type="ECO:0000256" key="5">
    <source>
        <dbReference type="ARBA" id="ARBA00022737"/>
    </source>
</evidence>
<dbReference type="GO" id="GO:0008780">
    <property type="term" value="F:acyl-[acyl-carrier-protein]-UDP-N-acetylglucosamine O-acyltransferase activity"/>
    <property type="evidence" value="ECO:0007669"/>
    <property type="project" value="UniProtKB-UniRule"/>
</dbReference>
<keyword evidence="2 8" id="KW-0444">Lipid biosynthesis</keyword>
<dbReference type="Pfam" id="PF00132">
    <property type="entry name" value="Hexapep"/>
    <property type="match status" value="1"/>
</dbReference>
<keyword evidence="11" id="KW-1185">Reference proteome</keyword>
<dbReference type="PANTHER" id="PTHR43480:SF1">
    <property type="entry name" value="ACYL-[ACYL-CARRIER-PROTEIN]--UDP-N-ACETYLGLUCOSAMINE O-ACYLTRANSFERASE, MITOCHONDRIAL-RELATED"/>
    <property type="match status" value="1"/>
</dbReference>
<dbReference type="UniPathway" id="UPA00359">
    <property type="reaction ID" value="UER00477"/>
</dbReference>
<protein>
    <recommendedName>
        <fullName evidence="8">Acyl-[acyl-carrier-protein]--UDP-N-acetylglucosamine O-acyltransferase</fullName>
        <shortName evidence="8">UDP-N-acetylglucosamine acyltransferase</shortName>
        <ecNumber evidence="8">2.3.1.129</ecNumber>
    </recommendedName>
</protein>
<dbReference type="STRING" id="1212491.LFA_2619"/>
<evidence type="ECO:0000259" key="9">
    <source>
        <dbReference type="Pfam" id="PF13720"/>
    </source>
</evidence>
<comment type="function">
    <text evidence="8">Involved in the biosynthesis of lipid A, a phosphorylated glycolipid that anchors the lipopolysaccharide to the outer membrane of the cell.</text>
</comment>
<dbReference type="GO" id="GO:0009245">
    <property type="term" value="P:lipid A biosynthetic process"/>
    <property type="evidence" value="ECO:0007669"/>
    <property type="project" value="UniProtKB-UniRule"/>
</dbReference>
<evidence type="ECO:0000313" key="11">
    <source>
        <dbReference type="Proteomes" id="UP000032430"/>
    </source>
</evidence>
<dbReference type="RefSeq" id="WP_045096391.1">
    <property type="nucleotide sequence ID" value="NZ_LN614827.1"/>
</dbReference>
<evidence type="ECO:0000256" key="6">
    <source>
        <dbReference type="ARBA" id="ARBA00023098"/>
    </source>
</evidence>
<dbReference type="InterPro" id="IPR018357">
    <property type="entry name" value="Hexapep_transf_CS"/>
</dbReference>
<dbReference type="InterPro" id="IPR029098">
    <property type="entry name" value="Acetyltransf_C"/>
</dbReference>
<keyword evidence="4 8" id="KW-0808">Transferase</keyword>
<proteinExistence type="inferred from homology"/>
<evidence type="ECO:0000256" key="7">
    <source>
        <dbReference type="ARBA" id="ARBA00023315"/>
    </source>
</evidence>
<dbReference type="Proteomes" id="UP000032430">
    <property type="component" value="Chromosome I"/>
</dbReference>
<evidence type="ECO:0000256" key="2">
    <source>
        <dbReference type="ARBA" id="ARBA00022516"/>
    </source>
</evidence>
<keyword evidence="5 8" id="KW-0677">Repeat</keyword>
<sequence length="256" mass="27619">MIDDKAIIHPSAKIAEGVSIGPGTIIGADVEIGENTWIGPHVIIDGPTTIGKNNKIFQFSSIGDEPQDITYKGEPTRLEIGDNNVIREYCMISRGTVKGGGVTRVGNGNFLMAYAHIGHDCMVGNQIIMVNYAALSGHVTIDDFAIIGGYAAVHQFCHIGVYAFIARATYVVKDVLPYVMIAGHTTSACGINTVGLRRRGFSSAAIDGLRRAYKIIFRKGLTVQQAVAELELMQQECPEVIPMIDALNQSTRGIVR</sequence>
<dbReference type="EC" id="2.3.1.129" evidence="8"/>
<evidence type="ECO:0000256" key="3">
    <source>
        <dbReference type="ARBA" id="ARBA00022556"/>
    </source>
</evidence>
<comment type="subcellular location">
    <subcellularLocation>
        <location evidence="8">Cytoplasm</location>
    </subcellularLocation>
</comment>
<dbReference type="Gene3D" id="1.20.1180.10">
    <property type="entry name" value="Udp N-acetylglucosamine O-acyltransferase, C-terminal domain"/>
    <property type="match status" value="1"/>
</dbReference>
<dbReference type="PANTHER" id="PTHR43480">
    <property type="entry name" value="ACYL-[ACYL-CARRIER-PROTEIN]--UDP-N-ACETYLGLUCOSAMINE O-ACYLTRANSFERASE"/>
    <property type="match status" value="1"/>
</dbReference>
<dbReference type="PIRSF" id="PIRSF000456">
    <property type="entry name" value="UDP-GlcNAc_acltr"/>
    <property type="match status" value="1"/>
</dbReference>
<dbReference type="SUPFAM" id="SSF51161">
    <property type="entry name" value="Trimeric LpxA-like enzymes"/>
    <property type="match status" value="1"/>
</dbReference>
<dbReference type="EMBL" id="LN614827">
    <property type="protein sequence ID" value="CEG57989.1"/>
    <property type="molecule type" value="Genomic_DNA"/>
</dbReference>
<organism evidence="10 11">
    <name type="scientific">Legionella fallonii LLAP-10</name>
    <dbReference type="NCBI Taxonomy" id="1212491"/>
    <lineage>
        <taxon>Bacteria</taxon>
        <taxon>Pseudomonadati</taxon>
        <taxon>Pseudomonadota</taxon>
        <taxon>Gammaproteobacteria</taxon>
        <taxon>Legionellales</taxon>
        <taxon>Legionellaceae</taxon>
        <taxon>Legionella</taxon>
    </lineage>
</organism>
<reference evidence="11" key="1">
    <citation type="submission" date="2014-09" db="EMBL/GenBank/DDBJ databases">
        <authorList>
            <person name="Gomez-Valero L."/>
        </authorList>
    </citation>
    <scope>NUCLEOTIDE SEQUENCE [LARGE SCALE GENOMIC DNA]</scope>
    <source>
        <strain evidence="11">ATCC700992</strain>
    </source>
</reference>
<dbReference type="GO" id="GO:0005737">
    <property type="term" value="C:cytoplasm"/>
    <property type="evidence" value="ECO:0007669"/>
    <property type="project" value="UniProtKB-SubCell"/>
</dbReference>
<comment type="similarity">
    <text evidence="8">Belongs to the transferase hexapeptide repeat family. LpxA subfamily.</text>
</comment>
<dbReference type="NCBIfam" id="NF003657">
    <property type="entry name" value="PRK05289.1"/>
    <property type="match status" value="1"/>
</dbReference>
<accession>A0A098G7P8</accession>
<comment type="catalytic activity">
    <reaction evidence="8">
        <text>a (3R)-hydroxyacyl-[ACP] + UDP-N-acetyl-alpha-D-glucosamine = a UDP-3-O-[(3R)-3-hydroxyacyl]-N-acetyl-alpha-D-glucosamine + holo-[ACP]</text>
        <dbReference type="Rhea" id="RHEA:67812"/>
        <dbReference type="Rhea" id="RHEA-COMP:9685"/>
        <dbReference type="Rhea" id="RHEA-COMP:9945"/>
        <dbReference type="ChEBI" id="CHEBI:57705"/>
        <dbReference type="ChEBI" id="CHEBI:64479"/>
        <dbReference type="ChEBI" id="CHEBI:78827"/>
        <dbReference type="ChEBI" id="CHEBI:173225"/>
        <dbReference type="EC" id="2.3.1.129"/>
    </reaction>
</comment>
<keyword evidence="7 8" id="KW-0012">Acyltransferase</keyword>
<dbReference type="PROSITE" id="PS00101">
    <property type="entry name" value="HEXAPEP_TRANSFERASES"/>
    <property type="match status" value="2"/>
</dbReference>
<comment type="pathway">
    <text evidence="8">Glycolipid biosynthesis; lipid IV(A) biosynthesis; lipid IV(A) from (3R)-3-hydroxytetradecanoyl-[acyl-carrier-protein] and UDP-N-acetyl-alpha-D-glucosamine: step 1/6.</text>
</comment>
<evidence type="ECO:0000256" key="4">
    <source>
        <dbReference type="ARBA" id="ARBA00022679"/>
    </source>
</evidence>
<feature type="domain" description="UDP N-acetylglucosamine O-acyltransferase C-terminal" evidence="9">
    <location>
        <begin position="174"/>
        <end position="255"/>
    </location>
</feature>
<dbReference type="InterPro" id="IPR010137">
    <property type="entry name" value="Lipid_A_LpxA"/>
</dbReference>
<keyword evidence="6 8" id="KW-0443">Lipid metabolism</keyword>
<evidence type="ECO:0000256" key="8">
    <source>
        <dbReference type="HAMAP-Rule" id="MF_00387"/>
    </source>
</evidence>
<name>A0A098G7P8_9GAMM</name>
<dbReference type="InterPro" id="IPR037157">
    <property type="entry name" value="Acetyltransf_C_sf"/>
</dbReference>
<dbReference type="HAMAP" id="MF_00387">
    <property type="entry name" value="LpxA"/>
    <property type="match status" value="1"/>
</dbReference>
<evidence type="ECO:0000256" key="1">
    <source>
        <dbReference type="ARBA" id="ARBA00022490"/>
    </source>
</evidence>
<dbReference type="InterPro" id="IPR001451">
    <property type="entry name" value="Hexapep"/>
</dbReference>
<dbReference type="Pfam" id="PF13720">
    <property type="entry name" value="Acetyltransf_11"/>
    <property type="match status" value="1"/>
</dbReference>
<keyword evidence="3 8" id="KW-0441">Lipid A biosynthesis</keyword>